<dbReference type="GO" id="GO:0005764">
    <property type="term" value="C:lysosome"/>
    <property type="evidence" value="ECO:0007669"/>
    <property type="project" value="UniProtKB-UniRule"/>
</dbReference>
<gene>
    <name evidence="10" type="primary">NAAA</name>
</gene>
<protein>
    <recommendedName>
        <fullName evidence="5">N-acylethanolamine-hydrolyzing acid amidase</fullName>
        <ecNumber evidence="4">3.5.1.60</ecNumber>
    </recommendedName>
</protein>
<dbReference type="PANTHER" id="PTHR28583:SF4">
    <property type="entry name" value="N-ACYLETHANOLAMINE-HYDROLYZING ACID AMIDASE"/>
    <property type="match status" value="1"/>
</dbReference>
<dbReference type="Gene3D" id="3.60.60.10">
    <property type="entry name" value="Penicillin V Acylase, Chain A"/>
    <property type="match status" value="1"/>
</dbReference>
<evidence type="ECO:0000256" key="7">
    <source>
        <dbReference type="PIRSR" id="PIRSR017632-1"/>
    </source>
</evidence>
<feature type="active site" description="Nucleophile" evidence="7">
    <location>
        <position position="119"/>
    </location>
</feature>
<name>T2ME68_HYDVU</name>
<dbReference type="MEROPS" id="C89.002"/>
<proteinExistence type="evidence at transcript level"/>
<dbReference type="GeneID" id="100204264"/>
<dbReference type="OMA" id="TIWHARN"/>
<dbReference type="EC" id="3.5.1.60" evidence="4"/>
<accession>T2ME68</accession>
<comment type="similarity">
    <text evidence="6">Belongs to the acid ceramidase family.</text>
</comment>
<reference evidence="10" key="1">
    <citation type="journal article" date="2013" name="Genome Biol. Evol.">
        <title>Punctuated emergences of genetic and phenotypic innovations in eumetazoan, bilaterian, euteleostome, and hominidae ancestors.</title>
        <authorList>
            <person name="Wenger Y."/>
            <person name="Galliot B."/>
        </authorList>
    </citation>
    <scope>NUCLEOTIDE SEQUENCE</scope>
    <source>
        <tissue evidence="10">Whole animals</tissue>
    </source>
</reference>
<evidence type="ECO:0000313" key="10">
    <source>
        <dbReference type="EMBL" id="CDG70399.1"/>
    </source>
</evidence>
<dbReference type="GO" id="GO:0017064">
    <property type="term" value="F:fatty acid amide hydrolase activity"/>
    <property type="evidence" value="ECO:0007669"/>
    <property type="project" value="InterPro"/>
</dbReference>
<evidence type="ECO:0000256" key="3">
    <source>
        <dbReference type="ARBA" id="ARBA00038527"/>
    </source>
</evidence>
<evidence type="ECO:0000256" key="1">
    <source>
        <dbReference type="ARBA" id="ARBA00004872"/>
    </source>
</evidence>
<keyword evidence="2 6" id="KW-0378">Hydrolase</keyword>
<dbReference type="EMBL" id="HAAD01004167">
    <property type="protein sequence ID" value="CDG70399.1"/>
    <property type="molecule type" value="mRNA"/>
</dbReference>
<evidence type="ECO:0000256" key="5">
    <source>
        <dbReference type="ARBA" id="ARBA00040404"/>
    </source>
</evidence>
<dbReference type="KEGG" id="hmg:100204264"/>
<dbReference type="OrthoDB" id="5273684at2759"/>
<evidence type="ECO:0000256" key="2">
    <source>
        <dbReference type="ARBA" id="ARBA00022801"/>
    </source>
</evidence>
<dbReference type="GO" id="GO:0006631">
    <property type="term" value="P:fatty acid metabolic process"/>
    <property type="evidence" value="ECO:0007669"/>
    <property type="project" value="InterPro"/>
</dbReference>
<feature type="domain" description="Choloylglycine hydrolase/NAAA C-terminal" evidence="9">
    <location>
        <begin position="119"/>
        <end position="288"/>
    </location>
</feature>
<evidence type="ECO:0000256" key="4">
    <source>
        <dbReference type="ARBA" id="ARBA00039046"/>
    </source>
</evidence>
<feature type="signal peptide" evidence="8">
    <location>
        <begin position="1"/>
        <end position="19"/>
    </location>
</feature>
<keyword evidence="8" id="KW-0732">Signal</keyword>
<keyword evidence="6" id="KW-0443">Lipid metabolism</keyword>
<dbReference type="InterPro" id="IPR016699">
    <property type="entry name" value="Acid_ceramidase-like"/>
</dbReference>
<organism evidence="10">
    <name type="scientific">Hydra vulgaris</name>
    <name type="common">Hydra</name>
    <name type="synonym">Hydra attenuata</name>
    <dbReference type="NCBI Taxonomy" id="6087"/>
    <lineage>
        <taxon>Eukaryota</taxon>
        <taxon>Metazoa</taxon>
        <taxon>Cnidaria</taxon>
        <taxon>Hydrozoa</taxon>
        <taxon>Hydroidolina</taxon>
        <taxon>Anthoathecata</taxon>
        <taxon>Aplanulata</taxon>
        <taxon>Hydridae</taxon>
        <taxon>Hydra</taxon>
    </lineage>
</organism>
<comment type="subunit">
    <text evidence="3">Heterodimer of an alpha and a beta subunit, produced by autocatalytic cleavage.</text>
</comment>
<comment type="pathway">
    <text evidence="1">Lipid metabolism; fatty acid metabolism.</text>
</comment>
<dbReference type="AlphaFoldDB" id="T2ME68"/>
<dbReference type="GO" id="GO:0047412">
    <property type="term" value="F:N-(long-chain-acyl)ethanolamine deacylase activity"/>
    <property type="evidence" value="ECO:0007669"/>
    <property type="project" value="UniProtKB-EC"/>
</dbReference>
<evidence type="ECO:0000259" key="9">
    <source>
        <dbReference type="Pfam" id="PF02275"/>
    </source>
</evidence>
<dbReference type="InterPro" id="IPR029132">
    <property type="entry name" value="CBAH/NAAA_C"/>
</dbReference>
<sequence length="351" mass="40371">MLSFMLCFMLLATLGNISTSSCNENVPTYMLDLEIKPELRWFEITKKYSQFADTIRSVIQEIIPEKYIKLVETAINIFHLENYFPKEYASELVGVANGLNLSLPEVFLINVLYEAGALCTSIVAKNENGTIFHGRNLDYEFFTVQILKNLTANIEFMRKGNLIYKSTTFIGQVGFFTVMKPNKFTVTLNQRLNSNKLIILLEAILDRKAKTAAIFMREVVDIASSYSEAVSMLSEAHLIARLYFIVGGTASNEGVIITRGQYYFKEMYYLNNTEYGWFLVQTNYDHWLNPPPSDDRRHPAIQHLLKIGFEKFSLDGMNEVLSTPPVFNNDTIYTTLMSAKYPEYYFSYKHN</sequence>
<dbReference type="PANTHER" id="PTHR28583">
    <property type="entry name" value="ACID AMIDASE"/>
    <property type="match status" value="1"/>
</dbReference>
<evidence type="ECO:0000256" key="8">
    <source>
        <dbReference type="SAM" id="SignalP"/>
    </source>
</evidence>
<evidence type="ECO:0000256" key="6">
    <source>
        <dbReference type="PIRNR" id="PIRNR017632"/>
    </source>
</evidence>
<feature type="chain" id="PRO_5044738702" description="N-acylethanolamine-hydrolyzing acid amidase" evidence="8">
    <location>
        <begin position="20"/>
        <end position="351"/>
    </location>
</feature>
<dbReference type="Pfam" id="PF02275">
    <property type="entry name" value="CBAH"/>
    <property type="match status" value="1"/>
</dbReference>
<dbReference type="PIRSF" id="PIRSF017632">
    <property type="entry name" value="Acid_ceramidase-like"/>
    <property type="match status" value="1"/>
</dbReference>